<accession>A0A9E7N887</accession>
<feature type="transmembrane region" description="Helical" evidence="4">
    <location>
        <begin position="259"/>
        <end position="278"/>
    </location>
</feature>
<feature type="transmembrane region" description="Helical" evidence="4">
    <location>
        <begin position="139"/>
        <end position="159"/>
    </location>
</feature>
<proteinExistence type="predicted"/>
<dbReference type="PANTHER" id="PTHR35457:SF1">
    <property type="entry name" value="HEME A SYNTHASE"/>
    <property type="match status" value="1"/>
</dbReference>
<dbReference type="KEGG" id="sawl:NGM29_12940"/>
<dbReference type="GeneID" id="73290968"/>
<dbReference type="GO" id="GO:0016491">
    <property type="term" value="F:oxidoreductase activity"/>
    <property type="evidence" value="ECO:0007669"/>
    <property type="project" value="UniProtKB-KW"/>
</dbReference>
<gene>
    <name evidence="5" type="ORF">NGM29_12940</name>
</gene>
<evidence type="ECO:0000256" key="4">
    <source>
        <dbReference type="SAM" id="Phobius"/>
    </source>
</evidence>
<sequence>MSYDTHTSDSSRLPIDLGRRGFSALLTVTVALVAGTIVLGVATRTTGSGLACDANWPVCDGGFLNLLPQGRPSFWEWFHRLVAMFAGFAIVASALVGYFDEAVDRRITGLVVAGALLTPIQVLLGRETVLTYEYEILNLHFWTAIVIFVCFVLALVIALRHRLSGRHLVAALVVAALTVPAQVILSPLFISQNTPTTLTIQMVLLLTLVGAVVLATVVGRAVLERRFPRVAIGAGVGLTAVTLFLSRESVMTVSSALDLLYVLAAGALIVALLAGAWASRAELRGGQSGASRSS</sequence>
<keyword evidence="4" id="KW-1133">Transmembrane helix</keyword>
<protein>
    <submittedName>
        <fullName evidence="5">Cytochrome oxidase assembly protein</fullName>
    </submittedName>
</protein>
<keyword evidence="2" id="KW-0560">Oxidoreductase</keyword>
<dbReference type="RefSeq" id="WP_254156694.1">
    <property type="nucleotide sequence ID" value="NZ_CP100355.1"/>
</dbReference>
<organism evidence="5 6">
    <name type="scientific">Natronosalvus rutilus</name>
    <dbReference type="NCBI Taxonomy" id="2953753"/>
    <lineage>
        <taxon>Archaea</taxon>
        <taxon>Methanobacteriati</taxon>
        <taxon>Methanobacteriota</taxon>
        <taxon>Stenosarchaea group</taxon>
        <taxon>Halobacteria</taxon>
        <taxon>Halobacteriales</taxon>
        <taxon>Natrialbaceae</taxon>
        <taxon>Natronosalvus</taxon>
    </lineage>
</organism>
<evidence type="ECO:0000313" key="5">
    <source>
        <dbReference type="EMBL" id="UTF52686.1"/>
    </source>
</evidence>
<dbReference type="AlphaFoldDB" id="A0A9E7N887"/>
<dbReference type="EMBL" id="CP100355">
    <property type="protein sequence ID" value="UTF52686.1"/>
    <property type="molecule type" value="Genomic_DNA"/>
</dbReference>
<feature type="transmembrane region" description="Helical" evidence="4">
    <location>
        <begin position="230"/>
        <end position="247"/>
    </location>
</feature>
<dbReference type="GO" id="GO:0046872">
    <property type="term" value="F:metal ion binding"/>
    <property type="evidence" value="ECO:0007669"/>
    <property type="project" value="UniProtKB-KW"/>
</dbReference>
<keyword evidence="3" id="KW-0408">Iron</keyword>
<dbReference type="Proteomes" id="UP001056855">
    <property type="component" value="Chromosome"/>
</dbReference>
<feature type="transmembrane region" description="Helical" evidence="4">
    <location>
        <begin position="77"/>
        <end position="99"/>
    </location>
</feature>
<evidence type="ECO:0000256" key="3">
    <source>
        <dbReference type="ARBA" id="ARBA00023004"/>
    </source>
</evidence>
<keyword evidence="1" id="KW-0479">Metal-binding</keyword>
<name>A0A9E7N887_9EURY</name>
<reference evidence="5" key="1">
    <citation type="submission" date="2022-06" db="EMBL/GenBank/DDBJ databases">
        <title>Diverse halophilic archaea isolated from saline environments.</title>
        <authorList>
            <person name="Cui H.-L."/>
        </authorList>
    </citation>
    <scope>NUCLEOTIDE SEQUENCE</scope>
    <source>
        <strain evidence="5">WLHS1</strain>
    </source>
</reference>
<keyword evidence="4" id="KW-0812">Transmembrane</keyword>
<feature type="transmembrane region" description="Helical" evidence="4">
    <location>
        <begin position="168"/>
        <end position="190"/>
    </location>
</feature>
<evidence type="ECO:0000313" key="6">
    <source>
        <dbReference type="Proteomes" id="UP001056855"/>
    </source>
</evidence>
<dbReference type="InterPro" id="IPR050450">
    <property type="entry name" value="COX15/CtaA_HemeA_synthase"/>
</dbReference>
<dbReference type="PANTHER" id="PTHR35457">
    <property type="entry name" value="HEME A SYNTHASE"/>
    <property type="match status" value="1"/>
</dbReference>
<keyword evidence="6" id="KW-1185">Reference proteome</keyword>
<feature type="transmembrane region" description="Helical" evidence="4">
    <location>
        <begin position="106"/>
        <end position="124"/>
    </location>
</feature>
<evidence type="ECO:0000256" key="2">
    <source>
        <dbReference type="ARBA" id="ARBA00023002"/>
    </source>
</evidence>
<keyword evidence="4" id="KW-0472">Membrane</keyword>
<feature type="transmembrane region" description="Helical" evidence="4">
    <location>
        <begin position="202"/>
        <end position="223"/>
    </location>
</feature>
<feature type="transmembrane region" description="Helical" evidence="4">
    <location>
        <begin position="21"/>
        <end position="41"/>
    </location>
</feature>
<evidence type="ECO:0000256" key="1">
    <source>
        <dbReference type="ARBA" id="ARBA00022723"/>
    </source>
</evidence>